<dbReference type="SUPFAM" id="SSF53850">
    <property type="entry name" value="Periplasmic binding protein-like II"/>
    <property type="match status" value="1"/>
</dbReference>
<dbReference type="NCBIfam" id="TIGR00975">
    <property type="entry name" value="3a0107s03"/>
    <property type="match status" value="1"/>
</dbReference>
<dbReference type="PANTHER" id="PTHR42996">
    <property type="entry name" value="PHOSPHATE-BINDING PROTEIN PSTS"/>
    <property type="match status" value="1"/>
</dbReference>
<organism evidence="8 9">
    <name type="scientific">Corynebacterium cystitidis DSM 20524</name>
    <dbReference type="NCBI Taxonomy" id="1121357"/>
    <lineage>
        <taxon>Bacteria</taxon>
        <taxon>Bacillati</taxon>
        <taxon>Actinomycetota</taxon>
        <taxon>Actinomycetes</taxon>
        <taxon>Mycobacteriales</taxon>
        <taxon>Corynebacteriaceae</taxon>
        <taxon>Corynebacterium</taxon>
    </lineage>
</organism>
<evidence type="ECO:0000256" key="6">
    <source>
        <dbReference type="SAM" id="SignalP"/>
    </source>
</evidence>
<accession>A0A1H9W227</accession>
<dbReference type="PIRSF" id="PIRSF002756">
    <property type="entry name" value="PstS"/>
    <property type="match status" value="1"/>
</dbReference>
<evidence type="ECO:0000256" key="2">
    <source>
        <dbReference type="ARBA" id="ARBA00022448"/>
    </source>
</evidence>
<dbReference type="GO" id="GO:0042301">
    <property type="term" value="F:phosphate ion binding"/>
    <property type="evidence" value="ECO:0007669"/>
    <property type="project" value="InterPro"/>
</dbReference>
<sequence>MIRNIKRTFAIAGVIAATSAGLVACGDSSSGGDTSSAEGTAEQPSEVNTEGLSGTAGELVGEGASSQANAMDYFGQRYSEAVDGASLAYTASGSGSGRRNFIAGQTAFAGSDSPLSDDQIEPAKERCEGNDAWHLPMVIGPVAIAYNLEGVDDLNLSVDSIAKIFKGEITKWNDEQIAAENEGVELPDTKISVVYRTDESGTSDNFQKFLSAATDGYWDTEGQQFPRAVGEGAEGSGGVSTQTSGIDGGITYVESGYAEQQGLGIAKIDFGAGPVELNAESVTKALDGLEFAGAGGEHDMVVDAEALFSQDGEGSYPLILTTYEIVCSAGYDEETKNQVKDFLNVVLQSQDSVLEQLGFIPVTGSHADRLQAAVDAIA</sequence>
<feature type="compositionally biased region" description="Low complexity" evidence="5">
    <location>
        <begin position="27"/>
        <end position="41"/>
    </location>
</feature>
<dbReference type="CDD" id="cd13565">
    <property type="entry name" value="PBP2_PstS"/>
    <property type="match status" value="1"/>
</dbReference>
<dbReference type="AlphaFoldDB" id="A0A1H9W227"/>
<keyword evidence="6" id="KW-0732">Signal</keyword>
<dbReference type="GO" id="GO:0043190">
    <property type="term" value="C:ATP-binding cassette (ABC) transporter complex"/>
    <property type="evidence" value="ECO:0007669"/>
    <property type="project" value="InterPro"/>
</dbReference>
<dbReference type="STRING" id="1121357.SAMN05661109_02492"/>
<dbReference type="EMBL" id="FOGQ01000016">
    <property type="protein sequence ID" value="SES27844.1"/>
    <property type="molecule type" value="Genomic_DNA"/>
</dbReference>
<keyword evidence="2 4" id="KW-0813">Transport</keyword>
<evidence type="ECO:0000313" key="8">
    <source>
        <dbReference type="EMBL" id="SES27844.1"/>
    </source>
</evidence>
<feature type="signal peptide" evidence="6">
    <location>
        <begin position="1"/>
        <end position="24"/>
    </location>
</feature>
<protein>
    <recommendedName>
        <fullName evidence="4">Phosphate-binding protein</fullName>
    </recommendedName>
</protein>
<dbReference type="PANTHER" id="PTHR42996:SF1">
    <property type="entry name" value="PHOSPHATE-BINDING PROTEIN PSTS"/>
    <property type="match status" value="1"/>
</dbReference>
<evidence type="ECO:0000256" key="4">
    <source>
        <dbReference type="PIRNR" id="PIRNR002756"/>
    </source>
</evidence>
<feature type="region of interest" description="Disordered" evidence="5">
    <location>
        <begin position="27"/>
        <end position="59"/>
    </location>
</feature>
<dbReference type="Pfam" id="PF12849">
    <property type="entry name" value="PBP_like_2"/>
    <property type="match status" value="1"/>
</dbReference>
<reference evidence="9" key="1">
    <citation type="submission" date="2016-10" db="EMBL/GenBank/DDBJ databases">
        <authorList>
            <person name="Varghese N."/>
            <person name="Submissions S."/>
        </authorList>
    </citation>
    <scope>NUCLEOTIDE SEQUENCE [LARGE SCALE GENOMIC DNA]</scope>
    <source>
        <strain evidence="9">DSM 20524</strain>
    </source>
</reference>
<dbReference type="Proteomes" id="UP000198929">
    <property type="component" value="Unassembled WGS sequence"/>
</dbReference>
<feature type="domain" description="PBP" evidence="7">
    <location>
        <begin position="50"/>
        <end position="347"/>
    </location>
</feature>
<dbReference type="GO" id="GO:0035435">
    <property type="term" value="P:phosphate ion transmembrane transport"/>
    <property type="evidence" value="ECO:0007669"/>
    <property type="project" value="InterPro"/>
</dbReference>
<dbReference type="PROSITE" id="PS51257">
    <property type="entry name" value="PROKAR_LIPOPROTEIN"/>
    <property type="match status" value="1"/>
</dbReference>
<gene>
    <name evidence="8" type="ORF">SAMN05661109_02492</name>
</gene>
<dbReference type="InterPro" id="IPR005673">
    <property type="entry name" value="ABC_phos-bd_PstS"/>
</dbReference>
<dbReference type="InterPro" id="IPR024370">
    <property type="entry name" value="PBP_domain"/>
</dbReference>
<evidence type="ECO:0000256" key="5">
    <source>
        <dbReference type="SAM" id="MobiDB-lite"/>
    </source>
</evidence>
<evidence type="ECO:0000256" key="3">
    <source>
        <dbReference type="ARBA" id="ARBA00022592"/>
    </source>
</evidence>
<keyword evidence="3 4" id="KW-0592">Phosphate transport</keyword>
<evidence type="ECO:0000259" key="7">
    <source>
        <dbReference type="Pfam" id="PF12849"/>
    </source>
</evidence>
<evidence type="ECO:0000313" key="9">
    <source>
        <dbReference type="Proteomes" id="UP000198929"/>
    </source>
</evidence>
<name>A0A1H9W227_9CORY</name>
<keyword evidence="9" id="KW-1185">Reference proteome</keyword>
<feature type="compositionally biased region" description="Polar residues" evidence="5">
    <location>
        <begin position="42"/>
        <end position="52"/>
    </location>
</feature>
<evidence type="ECO:0000256" key="1">
    <source>
        <dbReference type="ARBA" id="ARBA00008725"/>
    </source>
</evidence>
<dbReference type="InterPro" id="IPR050962">
    <property type="entry name" value="Phosphate-bind_PstS"/>
</dbReference>
<proteinExistence type="inferred from homology"/>
<dbReference type="Gene3D" id="3.40.190.10">
    <property type="entry name" value="Periplasmic binding protein-like II"/>
    <property type="match status" value="2"/>
</dbReference>
<comment type="similarity">
    <text evidence="1 4">Belongs to the PstS family.</text>
</comment>
<feature type="chain" id="PRO_5039471771" description="Phosphate-binding protein" evidence="6">
    <location>
        <begin position="25"/>
        <end position="378"/>
    </location>
</feature>